<evidence type="ECO:0000313" key="2">
    <source>
        <dbReference type="EMBL" id="KAF2802465.1"/>
    </source>
</evidence>
<name>A0A6A6Y2M6_9PEZI</name>
<keyword evidence="1" id="KW-0812">Transmembrane</keyword>
<proteinExistence type="predicted"/>
<organism evidence="2">
    <name type="scientific">Mytilinidion resinicola</name>
    <dbReference type="NCBI Taxonomy" id="574789"/>
    <lineage>
        <taxon>Eukaryota</taxon>
        <taxon>Fungi</taxon>
        <taxon>Dikarya</taxon>
        <taxon>Ascomycota</taxon>
        <taxon>Pezizomycotina</taxon>
        <taxon>Dothideomycetes</taxon>
        <taxon>Pleosporomycetidae</taxon>
        <taxon>Mytilinidiales</taxon>
        <taxon>Mytilinidiaceae</taxon>
        <taxon>Mytilinidion</taxon>
    </lineage>
</organism>
<accession>A0A6A6Y2M6</accession>
<sequence>MPTSANSTATSTEPSTSSFTEPHQYLATCILFLTIAYFLGRYNAMGNFFRAAFRLLRYIIIFIQRRPFLLVFTPAMILWLYFHLTDRDGVLLYRSDREWLAEVEHASNRLWDAFCQGLREGCERRCGREEGR</sequence>
<dbReference type="GeneID" id="54467160"/>
<reference evidence="4" key="3">
    <citation type="submission" date="2025-04" db="UniProtKB">
        <authorList>
            <consortium name="RefSeq"/>
        </authorList>
    </citation>
    <scope>IDENTIFICATION</scope>
    <source>
        <strain evidence="4">CBS 304.34</strain>
    </source>
</reference>
<gene>
    <name evidence="2 4" type="ORF">BDZ99DRAFT_527493</name>
</gene>
<dbReference type="EMBL" id="MU003723">
    <property type="protein sequence ID" value="KAF2802465.1"/>
    <property type="molecule type" value="Genomic_DNA"/>
</dbReference>
<feature type="transmembrane region" description="Helical" evidence="1">
    <location>
        <begin position="55"/>
        <end position="82"/>
    </location>
</feature>
<evidence type="ECO:0000256" key="1">
    <source>
        <dbReference type="SAM" id="Phobius"/>
    </source>
</evidence>
<dbReference type="RefSeq" id="XP_033569429.1">
    <property type="nucleotide sequence ID" value="XM_033726267.1"/>
</dbReference>
<keyword evidence="1" id="KW-0472">Membrane</keyword>
<feature type="transmembrane region" description="Helical" evidence="1">
    <location>
        <begin position="25"/>
        <end position="43"/>
    </location>
</feature>
<keyword evidence="3" id="KW-1185">Reference proteome</keyword>
<evidence type="ECO:0000313" key="4">
    <source>
        <dbReference type="RefSeq" id="XP_033569429.1"/>
    </source>
</evidence>
<reference evidence="2 4" key="1">
    <citation type="journal article" date="2020" name="Stud. Mycol.">
        <title>101 Dothideomycetes genomes: a test case for predicting lifestyles and emergence of pathogens.</title>
        <authorList>
            <person name="Haridas S."/>
            <person name="Albert R."/>
            <person name="Binder M."/>
            <person name="Bloem J."/>
            <person name="Labutti K."/>
            <person name="Salamov A."/>
            <person name="Andreopoulos B."/>
            <person name="Baker S."/>
            <person name="Barry K."/>
            <person name="Bills G."/>
            <person name="Bluhm B."/>
            <person name="Cannon C."/>
            <person name="Castanera R."/>
            <person name="Culley D."/>
            <person name="Daum C."/>
            <person name="Ezra D."/>
            <person name="Gonzalez J."/>
            <person name="Henrissat B."/>
            <person name="Kuo A."/>
            <person name="Liang C."/>
            <person name="Lipzen A."/>
            <person name="Lutzoni F."/>
            <person name="Magnuson J."/>
            <person name="Mondo S."/>
            <person name="Nolan M."/>
            <person name="Ohm R."/>
            <person name="Pangilinan J."/>
            <person name="Park H.-J."/>
            <person name="Ramirez L."/>
            <person name="Alfaro M."/>
            <person name="Sun H."/>
            <person name="Tritt A."/>
            <person name="Yoshinaga Y."/>
            <person name="Zwiers L.-H."/>
            <person name="Turgeon B."/>
            <person name="Goodwin S."/>
            <person name="Spatafora J."/>
            <person name="Crous P."/>
            <person name="Grigoriev I."/>
        </authorList>
    </citation>
    <scope>NUCLEOTIDE SEQUENCE</scope>
    <source>
        <strain evidence="2 4">CBS 304.34</strain>
    </source>
</reference>
<dbReference type="Proteomes" id="UP000504636">
    <property type="component" value="Unplaced"/>
</dbReference>
<protein>
    <submittedName>
        <fullName evidence="2 4">Uncharacterized protein</fullName>
    </submittedName>
</protein>
<reference evidence="4" key="2">
    <citation type="submission" date="2020-04" db="EMBL/GenBank/DDBJ databases">
        <authorList>
            <consortium name="NCBI Genome Project"/>
        </authorList>
    </citation>
    <scope>NUCLEOTIDE SEQUENCE</scope>
    <source>
        <strain evidence="4">CBS 304.34</strain>
    </source>
</reference>
<evidence type="ECO:0000313" key="3">
    <source>
        <dbReference type="Proteomes" id="UP000504636"/>
    </source>
</evidence>
<dbReference type="AlphaFoldDB" id="A0A6A6Y2M6"/>
<keyword evidence="1" id="KW-1133">Transmembrane helix</keyword>